<dbReference type="EMBL" id="QEFD01000072">
    <property type="protein sequence ID" value="PVU76727.1"/>
    <property type="molecule type" value="Genomic_DNA"/>
</dbReference>
<evidence type="ECO:0000313" key="4">
    <source>
        <dbReference type="Proteomes" id="UP000245638"/>
    </source>
</evidence>
<sequence length="52" mass="5871">MRVFGGYGVAEATGLERMLRDLQILKTYEGTNDIQRLSAAKFLIRKKLGVEI</sequence>
<comment type="caution">
    <text evidence="3">The sequence shown here is derived from an EMBL/GenBank/DDBJ whole genome shotgun (WGS) entry which is preliminary data.</text>
</comment>
<protein>
    <submittedName>
        <fullName evidence="3">Acyl-CoA dehydrogenase</fullName>
    </submittedName>
</protein>
<dbReference type="InterPro" id="IPR009075">
    <property type="entry name" value="AcylCo_DH/oxidase_C"/>
</dbReference>
<evidence type="ECO:0000256" key="1">
    <source>
        <dbReference type="ARBA" id="ARBA00022630"/>
    </source>
</evidence>
<proteinExistence type="predicted"/>
<dbReference type="GO" id="GO:0016627">
    <property type="term" value="F:oxidoreductase activity, acting on the CH-CH group of donors"/>
    <property type="evidence" value="ECO:0007669"/>
    <property type="project" value="InterPro"/>
</dbReference>
<accession>A0A2T9X9E6</accession>
<name>A0A2T9X9E6_9CREN</name>
<evidence type="ECO:0000313" key="3">
    <source>
        <dbReference type="EMBL" id="PVU76727.1"/>
    </source>
</evidence>
<dbReference type="Pfam" id="PF00441">
    <property type="entry name" value="Acyl-CoA_dh_1"/>
    <property type="match status" value="1"/>
</dbReference>
<feature type="domain" description="Acyl-CoA dehydrogenase/oxidase C-terminal" evidence="2">
    <location>
        <begin position="1"/>
        <end position="43"/>
    </location>
</feature>
<feature type="non-terminal residue" evidence="3">
    <location>
        <position position="1"/>
    </location>
</feature>
<dbReference type="SUPFAM" id="SSF47203">
    <property type="entry name" value="Acyl-CoA dehydrogenase C-terminal domain-like"/>
    <property type="match status" value="1"/>
</dbReference>
<reference evidence="3 4" key="1">
    <citation type="journal article" date="2015" name="Appl. Environ. Microbiol.">
        <title>Nanoarchaeota, Their Sulfolobales Host, and Nanoarchaeota Virus Distribution across Yellowstone National Park Hot Springs.</title>
        <authorList>
            <person name="Munson-McGee J.H."/>
            <person name="Field E.K."/>
            <person name="Bateson M."/>
            <person name="Rooney C."/>
            <person name="Stepanauskas R."/>
            <person name="Young M.J."/>
        </authorList>
    </citation>
    <scope>NUCLEOTIDE SEQUENCE [LARGE SCALE GENOMIC DNA]</scope>
    <source>
        <strain evidence="3">SCGC AC-742_N10</strain>
    </source>
</reference>
<dbReference type="InterPro" id="IPR036250">
    <property type="entry name" value="AcylCo_DH-like_C"/>
</dbReference>
<keyword evidence="1" id="KW-0285">Flavoprotein</keyword>
<dbReference type="Gene3D" id="1.20.140.10">
    <property type="entry name" value="Butyryl-CoA Dehydrogenase, subunit A, domain 3"/>
    <property type="match status" value="1"/>
</dbReference>
<dbReference type="AlphaFoldDB" id="A0A2T9X9E6"/>
<dbReference type="Proteomes" id="UP000245638">
    <property type="component" value="Unassembled WGS sequence"/>
</dbReference>
<gene>
    <name evidence="3" type="ORF">DDW13_02295</name>
</gene>
<evidence type="ECO:0000259" key="2">
    <source>
        <dbReference type="Pfam" id="PF00441"/>
    </source>
</evidence>
<organism evidence="3 4">
    <name type="scientific">Acidianus hospitalis</name>
    <dbReference type="NCBI Taxonomy" id="563177"/>
    <lineage>
        <taxon>Archaea</taxon>
        <taxon>Thermoproteota</taxon>
        <taxon>Thermoprotei</taxon>
        <taxon>Sulfolobales</taxon>
        <taxon>Sulfolobaceae</taxon>
        <taxon>Acidianus</taxon>
    </lineage>
</organism>